<feature type="region of interest" description="Disordered" evidence="1">
    <location>
        <begin position="1"/>
        <end position="68"/>
    </location>
</feature>
<feature type="compositionally biased region" description="Low complexity" evidence="1">
    <location>
        <begin position="22"/>
        <end position="45"/>
    </location>
</feature>
<name>A0A9W9KQZ4_9EURO</name>
<evidence type="ECO:0000256" key="1">
    <source>
        <dbReference type="SAM" id="MobiDB-lite"/>
    </source>
</evidence>
<comment type="caution">
    <text evidence="2">The sequence shown here is derived from an EMBL/GenBank/DDBJ whole genome shotgun (WGS) entry which is preliminary data.</text>
</comment>
<feature type="compositionally biased region" description="Polar residues" evidence="1">
    <location>
        <begin position="59"/>
        <end position="68"/>
    </location>
</feature>
<dbReference type="GeneID" id="81390278"/>
<keyword evidence="3" id="KW-1185">Reference proteome</keyword>
<reference evidence="2" key="1">
    <citation type="submission" date="2022-11" db="EMBL/GenBank/DDBJ databases">
        <authorList>
            <person name="Petersen C."/>
        </authorList>
    </citation>
    <scope>NUCLEOTIDE SEQUENCE</scope>
    <source>
        <strain evidence="2">IBT 34128</strain>
    </source>
</reference>
<dbReference type="EMBL" id="JAPMSZ010000001">
    <property type="protein sequence ID" value="KAJ5114767.1"/>
    <property type="molecule type" value="Genomic_DNA"/>
</dbReference>
<protein>
    <submittedName>
        <fullName evidence="2">Uncharacterized protein</fullName>
    </submittedName>
</protein>
<proteinExistence type="predicted"/>
<sequence length="68" mass="7106">MSPHLREIGSWASDPKISGQNSTVTTNTTTMSSLTSGSTASRGSSLPLEAFKNAPGGSQPWSSVNRRP</sequence>
<gene>
    <name evidence="2" type="ORF">NUU61_000526</name>
</gene>
<dbReference type="AlphaFoldDB" id="A0A9W9KQZ4"/>
<dbReference type="Proteomes" id="UP001141434">
    <property type="component" value="Unassembled WGS sequence"/>
</dbReference>
<dbReference type="RefSeq" id="XP_056515960.1">
    <property type="nucleotide sequence ID" value="XM_056651110.1"/>
</dbReference>
<evidence type="ECO:0000313" key="3">
    <source>
        <dbReference type="Proteomes" id="UP001141434"/>
    </source>
</evidence>
<reference evidence="2" key="2">
    <citation type="journal article" date="2023" name="IMA Fungus">
        <title>Comparative genomic study of the Penicillium genus elucidates a diverse pangenome and 15 lateral gene transfer events.</title>
        <authorList>
            <person name="Petersen C."/>
            <person name="Sorensen T."/>
            <person name="Nielsen M.R."/>
            <person name="Sondergaard T.E."/>
            <person name="Sorensen J.L."/>
            <person name="Fitzpatrick D.A."/>
            <person name="Frisvad J.C."/>
            <person name="Nielsen K.L."/>
        </authorList>
    </citation>
    <scope>NUCLEOTIDE SEQUENCE</scope>
    <source>
        <strain evidence="2">IBT 34128</strain>
    </source>
</reference>
<organism evidence="2 3">
    <name type="scientific">Penicillium alfredii</name>
    <dbReference type="NCBI Taxonomy" id="1506179"/>
    <lineage>
        <taxon>Eukaryota</taxon>
        <taxon>Fungi</taxon>
        <taxon>Dikarya</taxon>
        <taxon>Ascomycota</taxon>
        <taxon>Pezizomycotina</taxon>
        <taxon>Eurotiomycetes</taxon>
        <taxon>Eurotiomycetidae</taxon>
        <taxon>Eurotiales</taxon>
        <taxon>Aspergillaceae</taxon>
        <taxon>Penicillium</taxon>
    </lineage>
</organism>
<accession>A0A9W9KQZ4</accession>
<evidence type="ECO:0000313" key="2">
    <source>
        <dbReference type="EMBL" id="KAJ5114767.1"/>
    </source>
</evidence>